<dbReference type="EMBL" id="MFDD01000014">
    <property type="protein sequence ID" value="OGE40039.1"/>
    <property type="molecule type" value="Genomic_DNA"/>
</dbReference>
<evidence type="ECO:0000313" key="4">
    <source>
        <dbReference type="Proteomes" id="UP000177328"/>
    </source>
</evidence>
<reference evidence="3 4" key="1">
    <citation type="journal article" date="2016" name="Nat. Commun.">
        <title>Thousands of microbial genomes shed light on interconnected biogeochemical processes in an aquifer system.</title>
        <authorList>
            <person name="Anantharaman K."/>
            <person name="Brown C.T."/>
            <person name="Hug L.A."/>
            <person name="Sharon I."/>
            <person name="Castelle C.J."/>
            <person name="Probst A.J."/>
            <person name="Thomas B.C."/>
            <person name="Singh A."/>
            <person name="Wilkins M.J."/>
            <person name="Karaoz U."/>
            <person name="Brodie E.L."/>
            <person name="Williams K.H."/>
            <person name="Hubbard S.S."/>
            <person name="Banfield J.F."/>
        </authorList>
    </citation>
    <scope>NUCLEOTIDE SEQUENCE [LARGE SCALE GENOMIC DNA]</scope>
</reference>
<dbReference type="InterPro" id="IPR050570">
    <property type="entry name" value="Cell_wall_metabolism_enzyme"/>
</dbReference>
<accession>A0A1F5KGR1</accession>
<dbReference type="Proteomes" id="UP000177328">
    <property type="component" value="Unassembled WGS sequence"/>
</dbReference>
<organism evidence="3 4">
    <name type="scientific">Candidatus Daviesbacteria bacterium RIFCSPHIGHO2_02_FULL_43_12</name>
    <dbReference type="NCBI Taxonomy" id="1797776"/>
    <lineage>
        <taxon>Bacteria</taxon>
        <taxon>Candidatus Daviesiibacteriota</taxon>
    </lineage>
</organism>
<dbReference type="PANTHER" id="PTHR21666:SF290">
    <property type="entry name" value="PEPTIDASE M23 DOMAIN PROTEIN"/>
    <property type="match status" value="1"/>
</dbReference>
<feature type="domain" description="M23ase beta-sheet core" evidence="2">
    <location>
        <begin position="84"/>
        <end position="179"/>
    </location>
</feature>
<evidence type="ECO:0000313" key="3">
    <source>
        <dbReference type="EMBL" id="OGE40039.1"/>
    </source>
</evidence>
<dbReference type="InterPro" id="IPR016047">
    <property type="entry name" value="M23ase_b-sheet_dom"/>
</dbReference>
<dbReference type="CDD" id="cd12797">
    <property type="entry name" value="M23_peptidase"/>
    <property type="match status" value="1"/>
</dbReference>
<dbReference type="Pfam" id="PF01551">
    <property type="entry name" value="Peptidase_M23"/>
    <property type="match status" value="1"/>
</dbReference>
<name>A0A1F5KGR1_9BACT</name>
<keyword evidence="1" id="KW-1133">Transmembrane helix</keyword>
<comment type="caution">
    <text evidence="3">The sequence shown here is derived from an EMBL/GenBank/DDBJ whole genome shotgun (WGS) entry which is preliminary data.</text>
</comment>
<gene>
    <name evidence="3" type="ORF">A3D25_04525</name>
</gene>
<dbReference type="AlphaFoldDB" id="A0A1F5KGR1"/>
<dbReference type="SUPFAM" id="SSF51261">
    <property type="entry name" value="Duplicated hybrid motif"/>
    <property type="match status" value="1"/>
</dbReference>
<evidence type="ECO:0000259" key="2">
    <source>
        <dbReference type="Pfam" id="PF01551"/>
    </source>
</evidence>
<proteinExistence type="predicted"/>
<sequence>MFTARPSFGLPKLTNFARIPARIALGVFLLVFFLGYQPYFGYPPLKHSVVYAEATQEQTISSQALPFAFQLPHLGYVSTHFSVYHPAIDIAAGLGMPIHPITGGTVVDTGYNLWGLGLVVTLDHGQGYHSLYAHLGKIYVKTGQKVSMTDTLGEVGLTGNTSGPHTHLELSKAGVNINPLPFLPPLQDLASVYPQPTTTPLTSPAPLDLKKAIKASL</sequence>
<dbReference type="InterPro" id="IPR011055">
    <property type="entry name" value="Dup_hybrid_motif"/>
</dbReference>
<feature type="transmembrane region" description="Helical" evidence="1">
    <location>
        <begin position="21"/>
        <end position="40"/>
    </location>
</feature>
<dbReference type="PANTHER" id="PTHR21666">
    <property type="entry name" value="PEPTIDASE-RELATED"/>
    <property type="match status" value="1"/>
</dbReference>
<protein>
    <recommendedName>
        <fullName evidence="2">M23ase beta-sheet core domain-containing protein</fullName>
    </recommendedName>
</protein>
<evidence type="ECO:0000256" key="1">
    <source>
        <dbReference type="SAM" id="Phobius"/>
    </source>
</evidence>
<dbReference type="GO" id="GO:0004222">
    <property type="term" value="F:metalloendopeptidase activity"/>
    <property type="evidence" value="ECO:0007669"/>
    <property type="project" value="TreeGrafter"/>
</dbReference>
<keyword evidence="1" id="KW-0812">Transmembrane</keyword>
<dbReference type="Gene3D" id="2.70.70.10">
    <property type="entry name" value="Glucose Permease (Domain IIA)"/>
    <property type="match status" value="1"/>
</dbReference>
<keyword evidence="1" id="KW-0472">Membrane</keyword>